<dbReference type="WBParaSite" id="Pan_g11411.t1">
    <property type="protein sequence ID" value="Pan_g11411.t1"/>
    <property type="gene ID" value="Pan_g11411"/>
</dbReference>
<keyword evidence="6" id="KW-1185">Reference proteome</keyword>
<dbReference type="AlphaFoldDB" id="A0A7E4UQ62"/>
<evidence type="ECO:0000256" key="4">
    <source>
        <dbReference type="SAM" id="SignalP"/>
    </source>
</evidence>
<dbReference type="SMART" id="SM00254">
    <property type="entry name" value="ShKT"/>
    <property type="match status" value="2"/>
</dbReference>
<protein>
    <submittedName>
        <fullName evidence="7">ShKT domain-containing protein</fullName>
    </submittedName>
</protein>
<evidence type="ECO:0000256" key="3">
    <source>
        <dbReference type="PROSITE-ProRule" id="PRU01005"/>
    </source>
</evidence>
<dbReference type="PANTHER" id="PTHR46219">
    <property type="entry name" value="PROTEIN CBG11138"/>
    <property type="match status" value="1"/>
</dbReference>
<dbReference type="Gene3D" id="1.10.10.1940">
    <property type="match status" value="2"/>
</dbReference>
<feature type="domain" description="ShKT" evidence="5">
    <location>
        <begin position="79"/>
        <end position="113"/>
    </location>
</feature>
<evidence type="ECO:0000259" key="5">
    <source>
        <dbReference type="PROSITE" id="PS51670"/>
    </source>
</evidence>
<evidence type="ECO:0000256" key="2">
    <source>
        <dbReference type="ARBA" id="ARBA00023157"/>
    </source>
</evidence>
<accession>A0A7E4UQ62</accession>
<dbReference type="PROSITE" id="PS51670">
    <property type="entry name" value="SHKT"/>
    <property type="match status" value="2"/>
</dbReference>
<feature type="signal peptide" evidence="4">
    <location>
        <begin position="1"/>
        <end position="21"/>
    </location>
</feature>
<reference evidence="7" key="2">
    <citation type="submission" date="2020-10" db="UniProtKB">
        <authorList>
            <consortium name="WormBaseParasite"/>
        </authorList>
    </citation>
    <scope>IDENTIFICATION</scope>
</reference>
<feature type="disulfide bond" evidence="3">
    <location>
        <begin position="79"/>
        <end position="113"/>
    </location>
</feature>
<dbReference type="InterPro" id="IPR003582">
    <property type="entry name" value="ShKT_dom"/>
</dbReference>
<dbReference type="FunFam" id="1.10.10.1940:FF:000002">
    <property type="entry name" value="PHAryngeal gland Toxin-related"/>
    <property type="match status" value="1"/>
</dbReference>
<proteinExistence type="predicted"/>
<evidence type="ECO:0000313" key="7">
    <source>
        <dbReference type="WBParaSite" id="Pan_g11411.t1"/>
    </source>
</evidence>
<sequence>MQASSVTVLVVVLAFVPASVGQALSCPGPCPCETGYTCIDGSCCAPAAAVSSSSIVATTRSITIPGLITATTTMSSSTCADAITTCSRYTAQCNVPAYRTLMYQKCRRTCNLCNGGSGGVGSGVVATTTRRSSTGCVDRSTADGRSDCAELSYLCNNRLYYQLMTQQCPRTCGRC</sequence>
<feature type="chain" id="PRO_5028944540" evidence="4">
    <location>
        <begin position="22"/>
        <end position="175"/>
    </location>
</feature>
<reference evidence="6" key="1">
    <citation type="journal article" date="2013" name="Genetics">
        <title>The draft genome and transcriptome of Panagrellus redivivus are shaped by the harsh demands of a free-living lifestyle.</title>
        <authorList>
            <person name="Srinivasan J."/>
            <person name="Dillman A.R."/>
            <person name="Macchietto M.G."/>
            <person name="Heikkinen L."/>
            <person name="Lakso M."/>
            <person name="Fracchia K.M."/>
            <person name="Antoshechkin I."/>
            <person name="Mortazavi A."/>
            <person name="Wong G."/>
            <person name="Sternberg P.W."/>
        </authorList>
    </citation>
    <scope>NUCLEOTIDE SEQUENCE [LARGE SCALE GENOMIC DNA]</scope>
    <source>
        <strain evidence="6">MT8872</strain>
    </source>
</reference>
<comment type="caution">
    <text evidence="3">Lacks conserved residue(s) required for the propagation of feature annotation.</text>
</comment>
<dbReference type="Pfam" id="PF01549">
    <property type="entry name" value="ShK"/>
    <property type="match status" value="2"/>
</dbReference>
<keyword evidence="2 3" id="KW-1015">Disulfide bond</keyword>
<organism evidence="6 7">
    <name type="scientific">Panagrellus redivivus</name>
    <name type="common">Microworm</name>
    <dbReference type="NCBI Taxonomy" id="6233"/>
    <lineage>
        <taxon>Eukaryota</taxon>
        <taxon>Metazoa</taxon>
        <taxon>Ecdysozoa</taxon>
        <taxon>Nematoda</taxon>
        <taxon>Chromadorea</taxon>
        <taxon>Rhabditida</taxon>
        <taxon>Tylenchina</taxon>
        <taxon>Panagrolaimomorpha</taxon>
        <taxon>Panagrolaimoidea</taxon>
        <taxon>Panagrolaimidae</taxon>
        <taxon>Panagrellus</taxon>
    </lineage>
</organism>
<name>A0A7E4UQ62_PANRE</name>
<dbReference type="PANTHER" id="PTHR46219:SF5">
    <property type="entry name" value="SHKT DOMAIN-CONTAINING PROTEIN"/>
    <property type="match status" value="1"/>
</dbReference>
<evidence type="ECO:0000256" key="1">
    <source>
        <dbReference type="ARBA" id="ARBA00022729"/>
    </source>
</evidence>
<feature type="domain" description="ShKT" evidence="5">
    <location>
        <begin position="136"/>
        <end position="175"/>
    </location>
</feature>
<evidence type="ECO:0000313" key="6">
    <source>
        <dbReference type="Proteomes" id="UP000492821"/>
    </source>
</evidence>
<keyword evidence="1 4" id="KW-0732">Signal</keyword>
<dbReference type="Proteomes" id="UP000492821">
    <property type="component" value="Unassembled WGS sequence"/>
</dbReference>